<keyword evidence="7" id="KW-1185">Reference proteome</keyword>
<dbReference type="STRING" id="225345.CLCHR_25840"/>
<feature type="domain" description="HD-GYP" evidence="5">
    <location>
        <begin position="466"/>
        <end position="659"/>
    </location>
</feature>
<dbReference type="Pfam" id="PF13487">
    <property type="entry name" value="HD_5"/>
    <property type="match status" value="1"/>
</dbReference>
<dbReference type="NCBIfam" id="TIGR00229">
    <property type="entry name" value="sensory_box"/>
    <property type="match status" value="2"/>
</dbReference>
<dbReference type="SUPFAM" id="SSF55073">
    <property type="entry name" value="Nucleotide cyclase"/>
    <property type="match status" value="1"/>
</dbReference>
<feature type="domain" description="PAC" evidence="3">
    <location>
        <begin position="136"/>
        <end position="188"/>
    </location>
</feature>
<comment type="caution">
    <text evidence="6">The sequence shown here is derived from an EMBL/GenBank/DDBJ whole genome shotgun (WGS) entry which is preliminary data.</text>
</comment>
<evidence type="ECO:0000259" key="3">
    <source>
        <dbReference type="PROSITE" id="PS50113"/>
    </source>
</evidence>
<evidence type="ECO:0000259" key="4">
    <source>
        <dbReference type="PROSITE" id="PS50887"/>
    </source>
</evidence>
<evidence type="ECO:0000259" key="2">
    <source>
        <dbReference type="PROSITE" id="PS50112"/>
    </source>
</evidence>
<keyword evidence="1" id="KW-0472">Membrane</keyword>
<dbReference type="InterPro" id="IPR052020">
    <property type="entry name" value="Cyclic_di-GMP/3'3'-cGAMP_PDE"/>
</dbReference>
<dbReference type="PROSITE" id="PS50113">
    <property type="entry name" value="PAC"/>
    <property type="match status" value="2"/>
</dbReference>
<dbReference type="SMART" id="SM00471">
    <property type="entry name" value="HDc"/>
    <property type="match status" value="1"/>
</dbReference>
<accession>A0A1V4IN38</accession>
<keyword evidence="1" id="KW-1133">Transmembrane helix</keyword>
<keyword evidence="6" id="KW-0378">Hydrolase</keyword>
<dbReference type="InterPro" id="IPR000014">
    <property type="entry name" value="PAS"/>
</dbReference>
<dbReference type="PROSITE" id="PS51832">
    <property type="entry name" value="HD_GYP"/>
    <property type="match status" value="1"/>
</dbReference>
<protein>
    <submittedName>
        <fullName evidence="6">Cyclic di-GMP phosphodiesterase response regulator RpfG</fullName>
        <ecNumber evidence="6">3.1.4.52</ecNumber>
    </submittedName>
</protein>
<dbReference type="AlphaFoldDB" id="A0A1V4IN38"/>
<evidence type="ECO:0000256" key="1">
    <source>
        <dbReference type="SAM" id="Phobius"/>
    </source>
</evidence>
<dbReference type="InterPro" id="IPR029787">
    <property type="entry name" value="Nucleotide_cyclase"/>
</dbReference>
<dbReference type="SMART" id="SM00267">
    <property type="entry name" value="GGDEF"/>
    <property type="match status" value="1"/>
</dbReference>
<dbReference type="CDD" id="cd00130">
    <property type="entry name" value="PAS"/>
    <property type="match status" value="1"/>
</dbReference>
<feature type="domain" description="PAS" evidence="2">
    <location>
        <begin position="68"/>
        <end position="138"/>
    </location>
</feature>
<dbReference type="Proteomes" id="UP000191056">
    <property type="component" value="Unassembled WGS sequence"/>
</dbReference>
<dbReference type="Pfam" id="PF00990">
    <property type="entry name" value="GGDEF"/>
    <property type="match status" value="1"/>
</dbReference>
<dbReference type="EC" id="3.1.4.52" evidence="6"/>
<feature type="transmembrane region" description="Helical" evidence="1">
    <location>
        <begin position="20"/>
        <end position="39"/>
    </location>
</feature>
<proteinExistence type="predicted"/>
<dbReference type="PANTHER" id="PTHR45228:SF1">
    <property type="entry name" value="CYCLIC DI-GMP PHOSPHODIESTERASE TM_0186"/>
    <property type="match status" value="1"/>
</dbReference>
<dbReference type="InterPro" id="IPR013656">
    <property type="entry name" value="PAS_4"/>
</dbReference>
<dbReference type="InterPro" id="IPR003607">
    <property type="entry name" value="HD/PDEase_dom"/>
</dbReference>
<dbReference type="InterPro" id="IPR035965">
    <property type="entry name" value="PAS-like_dom_sf"/>
</dbReference>
<evidence type="ECO:0000313" key="7">
    <source>
        <dbReference type="Proteomes" id="UP000191056"/>
    </source>
</evidence>
<dbReference type="EMBL" id="MZGT01000032">
    <property type="protein sequence ID" value="OPJ61259.1"/>
    <property type="molecule type" value="Genomic_DNA"/>
</dbReference>
<dbReference type="InterPro" id="IPR000700">
    <property type="entry name" value="PAS-assoc_C"/>
</dbReference>
<reference evidence="6 7" key="1">
    <citation type="submission" date="2017-03" db="EMBL/GenBank/DDBJ databases">
        <title>Genome sequence of Clostridium chromiireducens DSM 23318.</title>
        <authorList>
            <person name="Poehlein A."/>
            <person name="Daniel R."/>
        </authorList>
    </citation>
    <scope>NUCLEOTIDE SEQUENCE [LARGE SCALE GENOMIC DNA]</scope>
    <source>
        <strain evidence="6 7">DSM 23318</strain>
    </source>
</reference>
<evidence type="ECO:0000259" key="5">
    <source>
        <dbReference type="PROSITE" id="PS51832"/>
    </source>
</evidence>
<dbReference type="CDD" id="cd01949">
    <property type="entry name" value="GGDEF"/>
    <property type="match status" value="1"/>
</dbReference>
<evidence type="ECO:0000313" key="6">
    <source>
        <dbReference type="EMBL" id="OPJ61259.1"/>
    </source>
</evidence>
<dbReference type="PROSITE" id="PS50887">
    <property type="entry name" value="GGDEF"/>
    <property type="match status" value="1"/>
</dbReference>
<name>A0A1V4IN38_9CLOT</name>
<organism evidence="6 7">
    <name type="scientific">Clostridium chromiireducens</name>
    <dbReference type="NCBI Taxonomy" id="225345"/>
    <lineage>
        <taxon>Bacteria</taxon>
        <taxon>Bacillati</taxon>
        <taxon>Bacillota</taxon>
        <taxon>Clostridia</taxon>
        <taxon>Eubacteriales</taxon>
        <taxon>Clostridiaceae</taxon>
        <taxon>Clostridium</taxon>
    </lineage>
</organism>
<dbReference type="InterPro" id="IPR043128">
    <property type="entry name" value="Rev_trsase/Diguanyl_cyclase"/>
</dbReference>
<sequence length="659" mass="76278">MQSVVFYSNKATGYLFSCNYAHLILAFALEIYNICGCFYRHLCYERVKLNLSNITNKGEHQSMDEKCLGKIYRSFLNYIPWPVWIEEIDSTIIFFNKRYEEMYNVRLEDVIGKKNEEVFPIEKAKIYNEQIKECLNNLELNVVEGIVNGAVVECFIFPILNEESKPYAVAGIIVDINDRKLREAEVEEQKNILRTIIDAVPESIFYKDKESRFIGYNKKFEEFYNKRGVTDIIGKTDLEIYNDKEVASKFIEQDEKIMNTKKATYFEQRIKNENGREVVEENVKIPVIDKRGDVWGLVGLSRDITDRKIMEEKLRYLSETDILTGLYNRYSFEEKVKELNYNEYLPLGIIMGDVNGLKLVNDALGHLDGDNLLRSIAQILKDICQPDGYVFRWGGDEFIILLPNCNELKCEQIIRDITKECEQAEHKFMQLSIALGEAIKHSLEDNIYDCITKVEEKVYRQKLLEKKSIRSSIMESLKKSLEEKNMETNEHTERVSQYALAIGKKLQLKISDLDELALVASLHDIGKIGVNEDILLKPGKLTEEEFEIMKTHTEKGYRIINASSELGNIAKCVLTHHEKWNGTGYPLGLKEEEIPLIARIINVADSYDVMTNDRVYKKAMSKEEAVKELIRCSGTQFDPKIVECFIDSLNIEDSLTNVY</sequence>
<dbReference type="GO" id="GO:0071111">
    <property type="term" value="F:cyclic-guanylate-specific phosphodiesterase activity"/>
    <property type="evidence" value="ECO:0007669"/>
    <property type="project" value="UniProtKB-EC"/>
</dbReference>
<dbReference type="SUPFAM" id="SSF55785">
    <property type="entry name" value="PYP-like sensor domain (PAS domain)"/>
    <property type="match status" value="2"/>
</dbReference>
<keyword evidence="1" id="KW-0812">Transmembrane</keyword>
<dbReference type="SUPFAM" id="SSF109604">
    <property type="entry name" value="HD-domain/PDEase-like"/>
    <property type="match status" value="1"/>
</dbReference>
<dbReference type="InterPro" id="IPR037522">
    <property type="entry name" value="HD_GYP_dom"/>
</dbReference>
<dbReference type="SMART" id="SM00091">
    <property type="entry name" value="PAS"/>
    <property type="match status" value="2"/>
</dbReference>
<dbReference type="InterPro" id="IPR000160">
    <property type="entry name" value="GGDEF_dom"/>
</dbReference>
<dbReference type="Gene3D" id="3.30.70.270">
    <property type="match status" value="1"/>
</dbReference>
<feature type="domain" description="PAC" evidence="3">
    <location>
        <begin position="264"/>
        <end position="316"/>
    </location>
</feature>
<dbReference type="PANTHER" id="PTHR45228">
    <property type="entry name" value="CYCLIC DI-GMP PHOSPHODIESTERASE TM_0186-RELATED"/>
    <property type="match status" value="1"/>
</dbReference>
<dbReference type="PROSITE" id="PS50112">
    <property type="entry name" value="PAS"/>
    <property type="match status" value="1"/>
</dbReference>
<dbReference type="CDD" id="cd00077">
    <property type="entry name" value="HDc"/>
    <property type="match status" value="1"/>
</dbReference>
<feature type="domain" description="GGDEF" evidence="4">
    <location>
        <begin position="345"/>
        <end position="474"/>
    </location>
</feature>
<dbReference type="Gene3D" id="3.30.450.20">
    <property type="entry name" value="PAS domain"/>
    <property type="match status" value="2"/>
</dbReference>
<dbReference type="NCBIfam" id="TIGR00254">
    <property type="entry name" value="GGDEF"/>
    <property type="match status" value="1"/>
</dbReference>
<dbReference type="Pfam" id="PF08448">
    <property type="entry name" value="PAS_4"/>
    <property type="match status" value="2"/>
</dbReference>
<gene>
    <name evidence="6" type="primary">rpfG_7</name>
    <name evidence="6" type="ORF">CLCHR_25840</name>
</gene>
<dbReference type="Gene3D" id="1.10.3210.10">
    <property type="entry name" value="Hypothetical protein af1432"/>
    <property type="match status" value="1"/>
</dbReference>